<dbReference type="GO" id="GO:0016020">
    <property type="term" value="C:membrane"/>
    <property type="evidence" value="ECO:0007669"/>
    <property type="project" value="UniProtKB-SubCell"/>
</dbReference>
<feature type="transmembrane region" description="Helical" evidence="5">
    <location>
        <begin position="302"/>
        <end position="320"/>
    </location>
</feature>
<evidence type="ECO:0000259" key="6">
    <source>
        <dbReference type="Pfam" id="PF12698"/>
    </source>
</evidence>
<accession>A0A9X6RHV7</accession>
<evidence type="ECO:0000256" key="3">
    <source>
        <dbReference type="ARBA" id="ARBA00022989"/>
    </source>
</evidence>
<evidence type="ECO:0000256" key="5">
    <source>
        <dbReference type="SAM" id="Phobius"/>
    </source>
</evidence>
<feature type="domain" description="ABC-2 type transporter transmembrane" evidence="6">
    <location>
        <begin position="93"/>
        <end position="317"/>
    </location>
</feature>
<evidence type="ECO:0000256" key="4">
    <source>
        <dbReference type="ARBA" id="ARBA00023136"/>
    </source>
</evidence>
<gene>
    <name evidence="7" type="ORF">BK784_08855</name>
</gene>
<dbReference type="Proteomes" id="UP000195160">
    <property type="component" value="Unassembled WGS sequence"/>
</dbReference>
<dbReference type="PANTHER" id="PTHR43027">
    <property type="entry name" value="DOXORUBICIN RESISTANCE ABC TRANSPORTER PERMEASE PROTEIN DRRC-RELATED"/>
    <property type="match status" value="1"/>
</dbReference>
<name>A0A9X6RHV7_BACTV</name>
<dbReference type="InterPro" id="IPR013525">
    <property type="entry name" value="ABC2_TM"/>
</dbReference>
<dbReference type="PANTHER" id="PTHR43027:SF2">
    <property type="entry name" value="TRANSPORT PERMEASE PROTEIN"/>
    <property type="match status" value="1"/>
</dbReference>
<feature type="transmembrane region" description="Helical" evidence="5">
    <location>
        <begin position="209"/>
        <end position="235"/>
    </location>
</feature>
<dbReference type="AlphaFoldDB" id="A0A9X6RHV7"/>
<feature type="transmembrane region" description="Helical" evidence="5">
    <location>
        <begin position="137"/>
        <end position="157"/>
    </location>
</feature>
<evidence type="ECO:0000313" key="8">
    <source>
        <dbReference type="Proteomes" id="UP000195160"/>
    </source>
</evidence>
<comment type="caution">
    <text evidence="7">The sequence shown here is derived from an EMBL/GenBank/DDBJ whole genome shotgun (WGS) entry which is preliminary data.</text>
</comment>
<keyword evidence="3 5" id="KW-1133">Transmembrane helix</keyword>
<feature type="transmembrane region" description="Helical" evidence="5">
    <location>
        <begin position="178"/>
        <end position="203"/>
    </location>
</feature>
<dbReference type="GO" id="GO:0140359">
    <property type="term" value="F:ABC-type transporter activity"/>
    <property type="evidence" value="ECO:0007669"/>
    <property type="project" value="InterPro"/>
</dbReference>
<sequence>MCMINLFRNRLERMLTKKAVILVAVVIIPLMIGISIYFSGQTLLKDTIAFVTDDPQSIPSDPRINIVQVDETPPLSSLVLGHYNYLVEKKGNNYKVTTLKTESDKKNIEQFVNTGRLPKSYQGEDQIHAERGPGTNILGFISMLILMQGVALTTLYPEDRMLKTFRRILTSPVNAKKYMFVQSIFTFTCLYIPSYLAIVITSLVTGVDIGYSFGMLAILLGILTLLATGFSIFMASIMEQNISLVTSGISIVTCLLGGCFIAFTSNNTIFDTFCNILPQKAFMTLIHGVELGQSILDFKGQLIYLFVWTVILWFIGVFVTNRRVHKGMY</sequence>
<evidence type="ECO:0000256" key="1">
    <source>
        <dbReference type="ARBA" id="ARBA00004141"/>
    </source>
</evidence>
<proteinExistence type="predicted"/>
<organism evidence="7 8">
    <name type="scientific">Bacillus thuringiensis subsp. medellin</name>
    <dbReference type="NCBI Taxonomy" id="79672"/>
    <lineage>
        <taxon>Bacteria</taxon>
        <taxon>Bacillati</taxon>
        <taxon>Bacillota</taxon>
        <taxon>Bacilli</taxon>
        <taxon>Bacillales</taxon>
        <taxon>Bacillaceae</taxon>
        <taxon>Bacillus</taxon>
        <taxon>Bacillus cereus group</taxon>
    </lineage>
</organism>
<protein>
    <submittedName>
        <fullName evidence="7">ABC transporter permease</fullName>
    </submittedName>
</protein>
<reference evidence="7 8" key="1">
    <citation type="submission" date="2016-10" db="EMBL/GenBank/DDBJ databases">
        <title>Comparative genomics of Bacillus thuringiensis reveals a path to pathogens against multiple invertebrate hosts.</title>
        <authorList>
            <person name="Zheng J."/>
            <person name="Gao Q."/>
            <person name="Liu H."/>
            <person name="Peng D."/>
            <person name="Ruan L."/>
            <person name="Sun M."/>
        </authorList>
    </citation>
    <scope>NUCLEOTIDE SEQUENCE [LARGE SCALE GENOMIC DNA]</scope>
    <source>
        <strain evidence="7">T30001</strain>
    </source>
</reference>
<keyword evidence="2 5" id="KW-0812">Transmembrane</keyword>
<dbReference type="EMBL" id="MOOV01000082">
    <property type="protein sequence ID" value="OUC02595.1"/>
    <property type="molecule type" value="Genomic_DNA"/>
</dbReference>
<feature type="transmembrane region" description="Helical" evidence="5">
    <location>
        <begin position="242"/>
        <end position="263"/>
    </location>
</feature>
<feature type="transmembrane region" description="Helical" evidence="5">
    <location>
        <begin position="20"/>
        <end position="38"/>
    </location>
</feature>
<evidence type="ECO:0000313" key="7">
    <source>
        <dbReference type="EMBL" id="OUC02595.1"/>
    </source>
</evidence>
<comment type="subcellular location">
    <subcellularLocation>
        <location evidence="1">Membrane</location>
        <topology evidence="1">Multi-pass membrane protein</topology>
    </subcellularLocation>
</comment>
<dbReference type="Pfam" id="PF12698">
    <property type="entry name" value="ABC2_membrane_3"/>
    <property type="match status" value="1"/>
</dbReference>
<evidence type="ECO:0000256" key="2">
    <source>
        <dbReference type="ARBA" id="ARBA00022692"/>
    </source>
</evidence>
<dbReference type="InterPro" id="IPR052902">
    <property type="entry name" value="ABC-2_transporter"/>
</dbReference>
<keyword evidence="4 5" id="KW-0472">Membrane</keyword>